<feature type="compositionally biased region" description="Polar residues" evidence="1">
    <location>
        <begin position="84"/>
        <end position="96"/>
    </location>
</feature>
<proteinExistence type="predicted"/>
<feature type="compositionally biased region" description="Gly residues" evidence="1">
    <location>
        <begin position="59"/>
        <end position="75"/>
    </location>
</feature>
<keyword evidence="3" id="KW-1185">Reference proteome</keyword>
<accession>A0A1J6KFZ6</accession>
<protein>
    <submittedName>
        <fullName evidence="2">Uncharacterized protein</fullName>
    </submittedName>
</protein>
<gene>
    <name evidence="2" type="ORF">A4A49_38167</name>
</gene>
<dbReference type="OMA" id="HQMKANK"/>
<dbReference type="AlphaFoldDB" id="A0A1J6KFZ6"/>
<dbReference type="KEGG" id="nau:109219671"/>
<dbReference type="Proteomes" id="UP000187609">
    <property type="component" value="Unassembled WGS sequence"/>
</dbReference>
<dbReference type="Gramene" id="OIT20823">
    <property type="protein sequence ID" value="OIT20823"/>
    <property type="gene ID" value="A4A49_38167"/>
</dbReference>
<evidence type="ECO:0000313" key="2">
    <source>
        <dbReference type="EMBL" id="OIT20823.1"/>
    </source>
</evidence>
<evidence type="ECO:0000313" key="3">
    <source>
        <dbReference type="Proteomes" id="UP000187609"/>
    </source>
</evidence>
<organism evidence="2 3">
    <name type="scientific">Nicotiana attenuata</name>
    <name type="common">Coyote tobacco</name>
    <dbReference type="NCBI Taxonomy" id="49451"/>
    <lineage>
        <taxon>Eukaryota</taxon>
        <taxon>Viridiplantae</taxon>
        <taxon>Streptophyta</taxon>
        <taxon>Embryophyta</taxon>
        <taxon>Tracheophyta</taxon>
        <taxon>Spermatophyta</taxon>
        <taxon>Magnoliopsida</taxon>
        <taxon>eudicotyledons</taxon>
        <taxon>Gunneridae</taxon>
        <taxon>Pentapetalae</taxon>
        <taxon>asterids</taxon>
        <taxon>lamiids</taxon>
        <taxon>Solanales</taxon>
        <taxon>Solanaceae</taxon>
        <taxon>Nicotianoideae</taxon>
        <taxon>Nicotianeae</taxon>
        <taxon>Nicotiana</taxon>
    </lineage>
</organism>
<feature type="compositionally biased region" description="Polar residues" evidence="1">
    <location>
        <begin position="15"/>
        <end position="33"/>
    </location>
</feature>
<dbReference type="EMBL" id="MJEQ01004883">
    <property type="protein sequence ID" value="OIT20823.1"/>
    <property type="molecule type" value="Genomic_DNA"/>
</dbReference>
<reference evidence="2" key="1">
    <citation type="submission" date="2016-11" db="EMBL/GenBank/DDBJ databases">
        <title>The genome of Nicotiana attenuata.</title>
        <authorList>
            <person name="Xu S."/>
            <person name="Brockmoeller T."/>
            <person name="Gaquerel E."/>
            <person name="Navarro A."/>
            <person name="Kuhl H."/>
            <person name="Gase K."/>
            <person name="Ling Z."/>
            <person name="Zhou W."/>
            <person name="Kreitzer C."/>
            <person name="Stanke M."/>
            <person name="Tang H."/>
            <person name="Lyons E."/>
            <person name="Pandey P."/>
            <person name="Pandey S.P."/>
            <person name="Timmermann B."/>
            <person name="Baldwin I.T."/>
        </authorList>
    </citation>
    <scope>NUCLEOTIDE SEQUENCE [LARGE SCALE GENOMIC DNA]</scope>
    <source>
        <strain evidence="2">UT</strain>
    </source>
</reference>
<comment type="caution">
    <text evidence="2">The sequence shown here is derived from an EMBL/GenBank/DDBJ whole genome shotgun (WGS) entry which is preliminary data.</text>
</comment>
<sequence length="174" mass="18323">MTCSKCKQTGHNRKMCQTGSGVGDSSQPRESNAQPSQPSQPSSVCEDTTAVRRVNQSRGGAGKGRGGGSRRGNGRGTPFVSPRDASSSQTKGSNSAECVAATGGNKRPRTIGFGVYSDPQTGNQVFNPCTSSERVLQGFSTVNSASPTNIDIGFVPWGLKWKEKMQSPPHNCNK</sequence>
<dbReference type="OrthoDB" id="1752032at2759"/>
<feature type="compositionally biased region" description="Low complexity" evidence="1">
    <location>
        <begin position="34"/>
        <end position="43"/>
    </location>
</feature>
<evidence type="ECO:0000256" key="1">
    <source>
        <dbReference type="SAM" id="MobiDB-lite"/>
    </source>
</evidence>
<feature type="region of interest" description="Disordered" evidence="1">
    <location>
        <begin position="1"/>
        <end position="128"/>
    </location>
</feature>
<name>A0A1J6KFZ6_NICAT</name>
<feature type="compositionally biased region" description="Polar residues" evidence="1">
    <location>
        <begin position="118"/>
        <end position="128"/>
    </location>
</feature>